<keyword evidence="3" id="KW-1185">Reference proteome</keyword>
<dbReference type="EMBL" id="AMQN01028111">
    <property type="status" value="NOT_ANNOTATED_CDS"/>
    <property type="molecule type" value="Genomic_DNA"/>
</dbReference>
<reference evidence="3" key="1">
    <citation type="submission" date="2012-12" db="EMBL/GenBank/DDBJ databases">
        <authorList>
            <person name="Hellsten U."/>
            <person name="Grimwood J."/>
            <person name="Chapman J.A."/>
            <person name="Shapiro H."/>
            <person name="Aerts A."/>
            <person name="Otillar R.P."/>
            <person name="Terry A.Y."/>
            <person name="Boore J.L."/>
            <person name="Simakov O."/>
            <person name="Marletaz F."/>
            <person name="Cho S.-J."/>
            <person name="Edsinger-Gonzales E."/>
            <person name="Havlak P."/>
            <person name="Kuo D.-H."/>
            <person name="Larsson T."/>
            <person name="Lv J."/>
            <person name="Arendt D."/>
            <person name="Savage R."/>
            <person name="Osoegawa K."/>
            <person name="de Jong P."/>
            <person name="Lindberg D.R."/>
            <person name="Seaver E.C."/>
            <person name="Weisblat D.A."/>
            <person name="Putnam N.H."/>
            <person name="Grigoriev I.V."/>
            <person name="Rokhsar D.S."/>
        </authorList>
    </citation>
    <scope>NUCLEOTIDE SEQUENCE</scope>
    <source>
        <strain evidence="3">I ESC-2004</strain>
    </source>
</reference>
<gene>
    <name evidence="1" type="ORF">CAPTEDRAFT_205431</name>
</gene>
<evidence type="ECO:0000313" key="2">
    <source>
        <dbReference type="EnsemblMetazoa" id="CapteP205431"/>
    </source>
</evidence>
<evidence type="ECO:0000313" key="3">
    <source>
        <dbReference type="Proteomes" id="UP000014760"/>
    </source>
</evidence>
<organism evidence="1">
    <name type="scientific">Capitella teleta</name>
    <name type="common">Polychaete worm</name>
    <dbReference type="NCBI Taxonomy" id="283909"/>
    <lineage>
        <taxon>Eukaryota</taxon>
        <taxon>Metazoa</taxon>
        <taxon>Spiralia</taxon>
        <taxon>Lophotrochozoa</taxon>
        <taxon>Annelida</taxon>
        <taxon>Polychaeta</taxon>
        <taxon>Sedentaria</taxon>
        <taxon>Scolecida</taxon>
        <taxon>Capitellidae</taxon>
        <taxon>Capitella</taxon>
    </lineage>
</organism>
<name>R7TRV7_CAPTE</name>
<dbReference type="AlphaFoldDB" id="R7TRV7"/>
<protein>
    <submittedName>
        <fullName evidence="1 2">Uncharacterized protein</fullName>
    </submittedName>
</protein>
<dbReference type="Proteomes" id="UP000014760">
    <property type="component" value="Unassembled WGS sequence"/>
</dbReference>
<dbReference type="EnsemblMetazoa" id="CapteT205431">
    <property type="protein sequence ID" value="CapteP205431"/>
    <property type="gene ID" value="CapteG205431"/>
</dbReference>
<dbReference type="EMBL" id="KB308847">
    <property type="protein sequence ID" value="ELT96364.1"/>
    <property type="molecule type" value="Genomic_DNA"/>
</dbReference>
<sequence length="103" mass="11330">MATTIFQLWTGSATLLVLAVIFTESSNISIFGGRFDWQHPGVLFFKRRINDEEGSFQVFKETTLPTTAAAAITPQGGRMHLEERKGAAAVLQLNDGQMISKLT</sequence>
<proteinExistence type="predicted"/>
<dbReference type="HOGENOM" id="CLU_2270390_0_0_1"/>
<reference evidence="1 3" key="2">
    <citation type="journal article" date="2013" name="Nature">
        <title>Insights into bilaterian evolution from three spiralian genomes.</title>
        <authorList>
            <person name="Simakov O."/>
            <person name="Marletaz F."/>
            <person name="Cho S.J."/>
            <person name="Edsinger-Gonzales E."/>
            <person name="Havlak P."/>
            <person name="Hellsten U."/>
            <person name="Kuo D.H."/>
            <person name="Larsson T."/>
            <person name="Lv J."/>
            <person name="Arendt D."/>
            <person name="Savage R."/>
            <person name="Osoegawa K."/>
            <person name="de Jong P."/>
            <person name="Grimwood J."/>
            <person name="Chapman J.A."/>
            <person name="Shapiro H."/>
            <person name="Aerts A."/>
            <person name="Otillar R.P."/>
            <person name="Terry A.Y."/>
            <person name="Boore J.L."/>
            <person name="Grigoriev I.V."/>
            <person name="Lindberg D.R."/>
            <person name="Seaver E.C."/>
            <person name="Weisblat D.A."/>
            <person name="Putnam N.H."/>
            <person name="Rokhsar D.S."/>
        </authorList>
    </citation>
    <scope>NUCLEOTIDE SEQUENCE</scope>
    <source>
        <strain evidence="1 3">I ESC-2004</strain>
    </source>
</reference>
<accession>R7TRV7</accession>
<evidence type="ECO:0000313" key="1">
    <source>
        <dbReference type="EMBL" id="ELT96364.1"/>
    </source>
</evidence>
<feature type="non-terminal residue" evidence="1">
    <location>
        <position position="103"/>
    </location>
</feature>
<reference evidence="2" key="3">
    <citation type="submission" date="2015-06" db="UniProtKB">
        <authorList>
            <consortium name="EnsemblMetazoa"/>
        </authorList>
    </citation>
    <scope>IDENTIFICATION</scope>
</reference>